<feature type="compositionally biased region" description="Basic and acidic residues" evidence="1">
    <location>
        <begin position="446"/>
        <end position="458"/>
    </location>
</feature>
<proteinExistence type="predicted"/>
<feature type="compositionally biased region" description="Polar residues" evidence="1">
    <location>
        <begin position="413"/>
        <end position="423"/>
    </location>
</feature>
<dbReference type="OrthoDB" id="10685124at2759"/>
<feature type="compositionally biased region" description="Polar residues" evidence="1">
    <location>
        <begin position="609"/>
        <end position="624"/>
    </location>
</feature>
<feature type="compositionally biased region" description="Low complexity" evidence="1">
    <location>
        <begin position="459"/>
        <end position="469"/>
    </location>
</feature>
<gene>
    <name evidence="2" type="ORF">A7U60_g2029</name>
</gene>
<dbReference type="EMBL" id="LNZH02000119">
    <property type="protein sequence ID" value="OCB90730.1"/>
    <property type="molecule type" value="Genomic_DNA"/>
</dbReference>
<dbReference type="Proteomes" id="UP000757232">
    <property type="component" value="Unassembled WGS sequence"/>
</dbReference>
<keyword evidence="3" id="KW-1185">Reference proteome</keyword>
<feature type="compositionally biased region" description="Pro residues" evidence="1">
    <location>
        <begin position="655"/>
        <end position="666"/>
    </location>
</feature>
<organism evidence="2 3">
    <name type="scientific">Sanghuangporus baumii</name>
    <name type="common">Phellinus baumii</name>
    <dbReference type="NCBI Taxonomy" id="108892"/>
    <lineage>
        <taxon>Eukaryota</taxon>
        <taxon>Fungi</taxon>
        <taxon>Dikarya</taxon>
        <taxon>Basidiomycota</taxon>
        <taxon>Agaricomycotina</taxon>
        <taxon>Agaricomycetes</taxon>
        <taxon>Hymenochaetales</taxon>
        <taxon>Hymenochaetaceae</taxon>
        <taxon>Sanghuangporus</taxon>
    </lineage>
</organism>
<evidence type="ECO:0000256" key="1">
    <source>
        <dbReference type="SAM" id="MobiDB-lite"/>
    </source>
</evidence>
<comment type="caution">
    <text evidence="2">The sequence shown here is derived from an EMBL/GenBank/DDBJ whole genome shotgun (WGS) entry which is preliminary data.</text>
</comment>
<evidence type="ECO:0000313" key="2">
    <source>
        <dbReference type="EMBL" id="OCB90730.1"/>
    </source>
</evidence>
<feature type="compositionally biased region" description="Polar residues" evidence="1">
    <location>
        <begin position="671"/>
        <end position="686"/>
    </location>
</feature>
<evidence type="ECO:0000313" key="3">
    <source>
        <dbReference type="Proteomes" id="UP000757232"/>
    </source>
</evidence>
<sequence>MSIVHTNKTKQTDFCCARFTDTGPTSDHRVWCLTMVEPSKCPVSSKRHAQLITSSSHLSKKHSKHDLNSTERVAHSLVQARSARRDETISSSPTQKDVASVSVVRKLTVSRRRISSIISPQATPRIRRKDDSEKENVKVQNDVSIRQTIGRSVSAATLRRAPVPLVNVRSLRARNSQVISGSANSDIVRLPRPTVSSLSGEKSVSVLPQRQVSPKNRNALSLENSARTNCDIAESIEQIASGHWFPVSEPVAAAAGNENIPTGSVVIPSGDTEGLSVSALPRKLDSDALDRIISIATEDTGALHPPSSLNGFTASAAELSSLIEYETFPVSFLEGHLSLLSSFPDPSDEMSRLESMSNPISIGNPFRSAEDGEDIPPSDERNNFELADIPTVSESHHKSGTKKHSPRLRPASKINTNKSNNNLGMVCSVSRNMYKETLLSSSKPEPTSELKCLEKPKSPESVPTVVSESDFSDATGSSEGRNQSRAGDSVIARSQTCTIYAPSTPPPTPVHGLSPSPSVSIAVPILTTISSLPPSIFPRLYTELAPSYAHLGLGARSTLNSTVSTRRAIENPQAEKTQEELARLRAGGSGSVLARARVFGQTLWSRSSQSQKQGVVTAKSSDTSLGYGVQGSEKTQMHEMGSYQIQVSESGSVKTPPPSPTSPVPASPNSIANESADNMPSPQGQGKRTLGCTNLMRAVVMAQRLWSTKNFVLE</sequence>
<reference evidence="2" key="1">
    <citation type="submission" date="2016-06" db="EMBL/GenBank/DDBJ databases">
        <title>Draft Genome sequence of the fungus Inonotus baumii.</title>
        <authorList>
            <person name="Zhu H."/>
            <person name="Lin W."/>
        </authorList>
    </citation>
    <scope>NUCLEOTIDE SEQUENCE</scope>
    <source>
        <strain evidence="2">821</strain>
    </source>
</reference>
<feature type="region of interest" description="Disordered" evidence="1">
    <location>
        <begin position="362"/>
        <end position="423"/>
    </location>
</feature>
<feature type="region of interest" description="Disordered" evidence="1">
    <location>
        <begin position="609"/>
        <end position="636"/>
    </location>
</feature>
<feature type="compositionally biased region" description="Polar residues" evidence="1">
    <location>
        <begin position="472"/>
        <end position="489"/>
    </location>
</feature>
<feature type="region of interest" description="Disordered" evidence="1">
    <location>
        <begin position="648"/>
        <end position="688"/>
    </location>
</feature>
<protein>
    <submittedName>
        <fullName evidence="2">Uncharacterized protein</fullName>
    </submittedName>
</protein>
<feature type="compositionally biased region" description="Basic residues" evidence="1">
    <location>
        <begin position="398"/>
        <end position="407"/>
    </location>
</feature>
<feature type="region of interest" description="Disordered" evidence="1">
    <location>
        <begin position="439"/>
        <end position="489"/>
    </location>
</feature>
<name>A0A9Q5I2Y3_SANBA</name>
<dbReference type="AlphaFoldDB" id="A0A9Q5I2Y3"/>
<accession>A0A9Q5I2Y3</accession>